<comment type="caution">
    <text evidence="2">The sequence shown here is derived from an EMBL/GenBank/DDBJ whole genome shotgun (WGS) entry which is preliminary data.</text>
</comment>
<sequence>MDTTDYEVNQFFDINECVPVREGYRFVGWCTSPSASDASLIKNTGNSDWIVDWAKDTYNRLQIDSYDIQLYAKWAKEDPCAKGHTPQETLTQATAESDGRIVTKCSVCGKTLSETVIKKASDICLSDTSYTYNGKEKTPQLVVKDSEGKQLNLNTDYTVTYAKDRKNVGCYDVTITFAGNYNGTVNRTFTIEPKQVNLSKVKAGRKKITVKWKKQAVQTTGYEIQYGTSSGFEGAKTVTVSKNKTKGKTISKLKAKKKYYVRIRAYKTVKVKERSVKIYSSWSKVRKIKVK</sequence>
<dbReference type="Gene3D" id="2.60.40.4270">
    <property type="entry name" value="Listeria-Bacteroides repeat domain"/>
    <property type="match status" value="1"/>
</dbReference>
<evidence type="ECO:0000313" key="3">
    <source>
        <dbReference type="Proteomes" id="UP000606193"/>
    </source>
</evidence>
<gene>
    <name evidence="2" type="ORF">H8704_02545</name>
</gene>
<dbReference type="InterPro" id="IPR036116">
    <property type="entry name" value="FN3_sf"/>
</dbReference>
<protein>
    <submittedName>
        <fullName evidence="2">Fibronectin type III domain-containing protein</fullName>
    </submittedName>
</protein>
<dbReference type="PROSITE" id="PS50853">
    <property type="entry name" value="FN3"/>
    <property type="match status" value="1"/>
</dbReference>
<accession>A0ABR7MYR3</accession>
<dbReference type="InterPro" id="IPR003961">
    <property type="entry name" value="FN3_dom"/>
</dbReference>
<dbReference type="InterPro" id="IPR013783">
    <property type="entry name" value="Ig-like_fold"/>
</dbReference>
<name>A0ABR7MYR3_9FIRM</name>
<organism evidence="2 3">
    <name type="scientific">Jutongia huaianensis</name>
    <dbReference type="NCBI Taxonomy" id="2763668"/>
    <lineage>
        <taxon>Bacteria</taxon>
        <taxon>Bacillati</taxon>
        <taxon>Bacillota</taxon>
        <taxon>Clostridia</taxon>
        <taxon>Lachnospirales</taxon>
        <taxon>Lachnospiraceae</taxon>
        <taxon>Jutongia</taxon>
    </lineage>
</organism>
<proteinExistence type="predicted"/>
<dbReference type="CDD" id="cd00063">
    <property type="entry name" value="FN3"/>
    <property type="match status" value="1"/>
</dbReference>
<reference evidence="2 3" key="1">
    <citation type="submission" date="2020-08" db="EMBL/GenBank/DDBJ databases">
        <title>Genome public.</title>
        <authorList>
            <person name="Liu C."/>
            <person name="Sun Q."/>
        </authorList>
    </citation>
    <scope>NUCLEOTIDE SEQUENCE [LARGE SCALE GENOMIC DNA]</scope>
    <source>
        <strain evidence="2 3">NSJ-37</strain>
    </source>
</reference>
<evidence type="ECO:0000259" key="1">
    <source>
        <dbReference type="PROSITE" id="PS50853"/>
    </source>
</evidence>
<dbReference type="Proteomes" id="UP000606193">
    <property type="component" value="Unassembled WGS sequence"/>
</dbReference>
<keyword evidence="3" id="KW-1185">Reference proteome</keyword>
<evidence type="ECO:0000313" key="2">
    <source>
        <dbReference type="EMBL" id="MBC8561516.1"/>
    </source>
</evidence>
<dbReference type="Gene3D" id="2.60.40.10">
    <property type="entry name" value="Immunoglobulins"/>
    <property type="match status" value="1"/>
</dbReference>
<dbReference type="InterPro" id="IPR042229">
    <property type="entry name" value="Listeria/Bacterioides_rpt_sf"/>
</dbReference>
<dbReference type="EMBL" id="JACRSX010000002">
    <property type="protein sequence ID" value="MBC8561516.1"/>
    <property type="molecule type" value="Genomic_DNA"/>
</dbReference>
<dbReference type="SUPFAM" id="SSF49265">
    <property type="entry name" value="Fibronectin type III"/>
    <property type="match status" value="1"/>
</dbReference>
<feature type="domain" description="Fibronectin type-III" evidence="1">
    <location>
        <begin position="192"/>
        <end position="291"/>
    </location>
</feature>
<dbReference type="Pfam" id="PF00041">
    <property type="entry name" value="fn3"/>
    <property type="match status" value="1"/>
</dbReference>